<feature type="compositionally biased region" description="Basic and acidic residues" evidence="1">
    <location>
        <begin position="131"/>
        <end position="148"/>
    </location>
</feature>
<feature type="region of interest" description="Disordered" evidence="1">
    <location>
        <begin position="131"/>
        <end position="154"/>
    </location>
</feature>
<protein>
    <submittedName>
        <fullName evidence="2">Uncharacterized protein</fullName>
    </submittedName>
</protein>
<reference evidence="2 3" key="1">
    <citation type="journal article" date="2024" name="G3 (Bethesda)">
        <title>Genome assembly of Hibiscus sabdariffa L. provides insights into metabolisms of medicinal natural products.</title>
        <authorList>
            <person name="Kim T."/>
        </authorList>
    </citation>
    <scope>NUCLEOTIDE SEQUENCE [LARGE SCALE GENOMIC DNA]</scope>
    <source>
        <strain evidence="2">TK-2024</strain>
        <tissue evidence="2">Old leaves</tissue>
    </source>
</reference>
<organism evidence="2 3">
    <name type="scientific">Hibiscus sabdariffa</name>
    <name type="common">roselle</name>
    <dbReference type="NCBI Taxonomy" id="183260"/>
    <lineage>
        <taxon>Eukaryota</taxon>
        <taxon>Viridiplantae</taxon>
        <taxon>Streptophyta</taxon>
        <taxon>Embryophyta</taxon>
        <taxon>Tracheophyta</taxon>
        <taxon>Spermatophyta</taxon>
        <taxon>Magnoliopsida</taxon>
        <taxon>eudicotyledons</taxon>
        <taxon>Gunneridae</taxon>
        <taxon>Pentapetalae</taxon>
        <taxon>rosids</taxon>
        <taxon>malvids</taxon>
        <taxon>Malvales</taxon>
        <taxon>Malvaceae</taxon>
        <taxon>Malvoideae</taxon>
        <taxon>Hibiscus</taxon>
    </lineage>
</organism>
<dbReference type="Proteomes" id="UP001396334">
    <property type="component" value="Unassembled WGS sequence"/>
</dbReference>
<gene>
    <name evidence="2" type="ORF">V6N11_040221</name>
</gene>
<evidence type="ECO:0000313" key="2">
    <source>
        <dbReference type="EMBL" id="KAK9012152.1"/>
    </source>
</evidence>
<evidence type="ECO:0000256" key="1">
    <source>
        <dbReference type="SAM" id="MobiDB-lite"/>
    </source>
</evidence>
<name>A0ABR2RGW6_9ROSI</name>
<feature type="region of interest" description="Disordered" evidence="1">
    <location>
        <begin position="62"/>
        <end position="107"/>
    </location>
</feature>
<proteinExistence type="predicted"/>
<accession>A0ABR2RGW6</accession>
<comment type="caution">
    <text evidence="2">The sequence shown here is derived from an EMBL/GenBank/DDBJ whole genome shotgun (WGS) entry which is preliminary data.</text>
</comment>
<sequence>MSFMSRSLYLLSLTNVEGLQHVNIEMEAKVLAPFQSDRSQPPQSANKVSYSQVGFSYDGVKDEADFSDAAEEEEEEDDEFNSDDSQDLDCIQDSPSHSRRHVRGGYSDDSHRIWRFEPIFPRVIGIIQERRGSRKEASLQKASSDHSYTRGTSC</sequence>
<evidence type="ECO:0000313" key="3">
    <source>
        <dbReference type="Proteomes" id="UP001396334"/>
    </source>
</evidence>
<feature type="compositionally biased region" description="Acidic residues" evidence="1">
    <location>
        <begin position="65"/>
        <end position="87"/>
    </location>
</feature>
<dbReference type="EMBL" id="JBBPBN010000022">
    <property type="protein sequence ID" value="KAK9012152.1"/>
    <property type="molecule type" value="Genomic_DNA"/>
</dbReference>
<keyword evidence="3" id="KW-1185">Reference proteome</keyword>